<dbReference type="Proteomes" id="UP001054837">
    <property type="component" value="Unassembled WGS sequence"/>
</dbReference>
<proteinExistence type="predicted"/>
<evidence type="ECO:0000313" key="3">
    <source>
        <dbReference type="EMBL" id="GIY89973.1"/>
    </source>
</evidence>
<feature type="chain" id="PRO_5043416670" evidence="2">
    <location>
        <begin position="22"/>
        <end position="178"/>
    </location>
</feature>
<keyword evidence="4" id="KW-1185">Reference proteome</keyword>
<protein>
    <submittedName>
        <fullName evidence="3">Uncharacterized protein</fullName>
    </submittedName>
</protein>
<keyword evidence="2" id="KW-0732">Signal</keyword>
<keyword evidence="1" id="KW-1133">Transmembrane helix</keyword>
<dbReference type="AlphaFoldDB" id="A0AAV4X839"/>
<feature type="signal peptide" evidence="2">
    <location>
        <begin position="1"/>
        <end position="21"/>
    </location>
</feature>
<evidence type="ECO:0000256" key="1">
    <source>
        <dbReference type="SAM" id="Phobius"/>
    </source>
</evidence>
<dbReference type="EMBL" id="BPLQ01015704">
    <property type="protein sequence ID" value="GIY89973.1"/>
    <property type="molecule type" value="Genomic_DNA"/>
</dbReference>
<organism evidence="3 4">
    <name type="scientific">Caerostris darwini</name>
    <dbReference type="NCBI Taxonomy" id="1538125"/>
    <lineage>
        <taxon>Eukaryota</taxon>
        <taxon>Metazoa</taxon>
        <taxon>Ecdysozoa</taxon>
        <taxon>Arthropoda</taxon>
        <taxon>Chelicerata</taxon>
        <taxon>Arachnida</taxon>
        <taxon>Araneae</taxon>
        <taxon>Araneomorphae</taxon>
        <taxon>Entelegynae</taxon>
        <taxon>Araneoidea</taxon>
        <taxon>Araneidae</taxon>
        <taxon>Caerostris</taxon>
    </lineage>
</organism>
<reference evidence="3 4" key="1">
    <citation type="submission" date="2021-06" db="EMBL/GenBank/DDBJ databases">
        <title>Caerostris darwini draft genome.</title>
        <authorList>
            <person name="Kono N."/>
            <person name="Arakawa K."/>
        </authorList>
    </citation>
    <scope>NUCLEOTIDE SEQUENCE [LARGE SCALE GENOMIC DNA]</scope>
</reference>
<gene>
    <name evidence="3" type="primary">AVEN_194609_1</name>
    <name evidence="3" type="ORF">CDAR_605111</name>
</gene>
<feature type="transmembrane region" description="Helical" evidence="1">
    <location>
        <begin position="105"/>
        <end position="129"/>
    </location>
</feature>
<name>A0AAV4X839_9ARAC</name>
<comment type="caution">
    <text evidence="3">The sequence shown here is derived from an EMBL/GenBank/DDBJ whole genome shotgun (WGS) entry which is preliminary data.</text>
</comment>
<evidence type="ECO:0000313" key="4">
    <source>
        <dbReference type="Proteomes" id="UP001054837"/>
    </source>
</evidence>
<accession>A0AAV4X839</accession>
<keyword evidence="1" id="KW-0472">Membrane</keyword>
<sequence>MTLAVINLFLCLAIAFMATSAHKYSTPVGKIATATLKPTPPPSSTNVHKKYVDFDLKSQSSRYGKGDPYYYHYGPDHYKSYEHYYGHYDDYYPYYYGKSHGHYNMIPYVLGGFGMLLLPILTLMLTLAVNIAPASNMPTAVTTATGKILGSFNSTKLLGELVDKLDSAISKYGRMNDL</sequence>
<keyword evidence="1" id="KW-0812">Transmembrane</keyword>
<evidence type="ECO:0000256" key="2">
    <source>
        <dbReference type="SAM" id="SignalP"/>
    </source>
</evidence>